<evidence type="ECO:0000313" key="7">
    <source>
        <dbReference type="EMBL" id="KAK4479911.1"/>
    </source>
</evidence>
<feature type="transmembrane region" description="Helical" evidence="6">
    <location>
        <begin position="185"/>
        <end position="209"/>
    </location>
</feature>
<dbReference type="Proteomes" id="UP001291926">
    <property type="component" value="Unassembled WGS sequence"/>
</dbReference>
<dbReference type="EMBL" id="JAYDYQ010002687">
    <property type="protein sequence ID" value="KAK4479911.1"/>
    <property type="molecule type" value="Genomic_DNA"/>
</dbReference>
<feature type="transmembrane region" description="Helical" evidence="6">
    <location>
        <begin position="120"/>
        <end position="140"/>
    </location>
</feature>
<feature type="transmembrane region" description="Helical" evidence="6">
    <location>
        <begin position="444"/>
        <end position="468"/>
    </location>
</feature>
<sequence length="488" mass="52994">MEEGEGLLLKERVKLVRRVEWGVIGEELKRLGYLAGPMVAVTLSNYLLQIICLSMVGHLGELSLSSTAIALSLAGVTGFSLLVCIVICSSLQMGMASALETLSGQAYGAQQYEKLGTQTYTAVLSLSIVCVPLSIFWIYSGNLLLFLGQDPQISQEAGNFLMWLIPALFGFATLQPLIRYYQMQSLIFPMLVGSCITTCFHVPLCWVLVFKSGLHNLGAAVAIGLSVWLNVVILSLYMNYSPACDHTRARISIKLIFHGMKEFFQYAIPSAVMICLEWWSFEFLILLSGLLPNPRLETSVLSVCMNTISTLYAVPVGLAAAASTRISNELGAGKPQEARVAVIALMVAAASNAIIVSSSLFASRNVFGYIFSNEKKVVDSVKNMAPLVCLSVIIDSIQAGLSGVARGCGWQDIGAYVNLGAFYVFGIPVAATLCFWLNFRGEGLWIGILSGATLQMTIFATITCCTNWEKQAAKARNRLFEEKSDLLS</sequence>
<feature type="transmembrane region" description="Helical" evidence="6">
    <location>
        <begin position="416"/>
        <end position="438"/>
    </location>
</feature>
<dbReference type="Pfam" id="PF01554">
    <property type="entry name" value="MatE"/>
    <property type="match status" value="2"/>
</dbReference>
<evidence type="ECO:0000256" key="6">
    <source>
        <dbReference type="RuleBase" id="RU004914"/>
    </source>
</evidence>
<evidence type="ECO:0000256" key="5">
    <source>
        <dbReference type="ARBA" id="ARBA00023136"/>
    </source>
</evidence>
<proteinExistence type="inferred from homology"/>
<evidence type="ECO:0000256" key="2">
    <source>
        <dbReference type="ARBA" id="ARBA00010199"/>
    </source>
</evidence>
<dbReference type="InterPro" id="IPR002528">
    <property type="entry name" value="MATE_fam"/>
</dbReference>
<feature type="transmembrane region" description="Helical" evidence="6">
    <location>
        <begin position="221"/>
        <end position="242"/>
    </location>
</feature>
<dbReference type="CDD" id="cd13132">
    <property type="entry name" value="MATE_eukaryotic"/>
    <property type="match status" value="1"/>
</dbReference>
<dbReference type="PANTHER" id="PTHR11206">
    <property type="entry name" value="MULTIDRUG RESISTANCE PROTEIN"/>
    <property type="match status" value="1"/>
</dbReference>
<feature type="transmembrane region" description="Helical" evidence="6">
    <location>
        <begin position="383"/>
        <end position="404"/>
    </location>
</feature>
<evidence type="ECO:0000313" key="8">
    <source>
        <dbReference type="Proteomes" id="UP001291926"/>
    </source>
</evidence>
<accession>A0ABR0CS26</accession>
<feature type="transmembrane region" description="Helical" evidence="6">
    <location>
        <begin position="340"/>
        <end position="363"/>
    </location>
</feature>
<keyword evidence="4 6" id="KW-1133">Transmembrane helix</keyword>
<keyword evidence="5 6" id="KW-0472">Membrane</keyword>
<keyword evidence="3 6" id="KW-0812">Transmembrane</keyword>
<evidence type="ECO:0000256" key="4">
    <source>
        <dbReference type="ARBA" id="ARBA00022989"/>
    </source>
</evidence>
<organism evidence="7 8">
    <name type="scientific">Penstemon davidsonii</name>
    <dbReference type="NCBI Taxonomy" id="160366"/>
    <lineage>
        <taxon>Eukaryota</taxon>
        <taxon>Viridiplantae</taxon>
        <taxon>Streptophyta</taxon>
        <taxon>Embryophyta</taxon>
        <taxon>Tracheophyta</taxon>
        <taxon>Spermatophyta</taxon>
        <taxon>Magnoliopsida</taxon>
        <taxon>eudicotyledons</taxon>
        <taxon>Gunneridae</taxon>
        <taxon>Pentapetalae</taxon>
        <taxon>asterids</taxon>
        <taxon>lamiids</taxon>
        <taxon>Lamiales</taxon>
        <taxon>Plantaginaceae</taxon>
        <taxon>Cheloneae</taxon>
        <taxon>Penstemon</taxon>
    </lineage>
</organism>
<feature type="transmembrane region" description="Helical" evidence="6">
    <location>
        <begin position="263"/>
        <end position="287"/>
    </location>
</feature>
<comment type="similarity">
    <text evidence="2 6">Belongs to the multi antimicrobial extrusion (MATE) (TC 2.A.66.1) family.</text>
</comment>
<feature type="transmembrane region" description="Helical" evidence="6">
    <location>
        <begin position="31"/>
        <end position="56"/>
    </location>
</feature>
<evidence type="ECO:0000256" key="3">
    <source>
        <dbReference type="ARBA" id="ARBA00022692"/>
    </source>
</evidence>
<keyword evidence="8" id="KW-1185">Reference proteome</keyword>
<dbReference type="NCBIfam" id="TIGR00797">
    <property type="entry name" value="matE"/>
    <property type="match status" value="1"/>
</dbReference>
<reference evidence="7 8" key="1">
    <citation type="journal article" date="2023" name="bioRxiv">
        <title>Genome report: Whole genome sequence and annotation of Penstemon davidsonii.</title>
        <authorList>
            <person name="Ostevik K.L."/>
            <person name="Alabady M."/>
            <person name="Zhang M."/>
            <person name="Rausher M.D."/>
        </authorList>
    </citation>
    <scope>NUCLEOTIDE SEQUENCE [LARGE SCALE GENOMIC DNA]</scope>
    <source>
        <strain evidence="7">DNT005</strain>
        <tissue evidence="7">Whole leaf</tissue>
    </source>
</reference>
<feature type="transmembrane region" description="Helical" evidence="6">
    <location>
        <begin position="299"/>
        <end position="320"/>
    </location>
</feature>
<feature type="transmembrane region" description="Helical" evidence="6">
    <location>
        <begin position="160"/>
        <end position="178"/>
    </location>
</feature>
<name>A0ABR0CS26_9LAMI</name>
<dbReference type="InterPro" id="IPR045069">
    <property type="entry name" value="MATE_euk"/>
</dbReference>
<protein>
    <recommendedName>
        <fullName evidence="6">Protein DETOXIFICATION</fullName>
    </recommendedName>
    <alternativeName>
        <fullName evidence="6">Multidrug and toxic compound extrusion protein</fullName>
    </alternativeName>
</protein>
<comment type="caution">
    <text evidence="7">The sequence shown here is derived from an EMBL/GenBank/DDBJ whole genome shotgun (WGS) entry which is preliminary data.</text>
</comment>
<evidence type="ECO:0000256" key="1">
    <source>
        <dbReference type="ARBA" id="ARBA00004141"/>
    </source>
</evidence>
<gene>
    <name evidence="7" type="ORF">RD792_015455</name>
</gene>
<comment type="subcellular location">
    <subcellularLocation>
        <location evidence="1">Membrane</location>
        <topology evidence="1">Multi-pass membrane protein</topology>
    </subcellularLocation>
</comment>
<feature type="transmembrane region" description="Helical" evidence="6">
    <location>
        <begin position="68"/>
        <end position="88"/>
    </location>
</feature>